<evidence type="ECO:0000313" key="2">
    <source>
        <dbReference type="EMBL" id="NNU81195.1"/>
    </source>
</evidence>
<keyword evidence="1" id="KW-0472">Membrane</keyword>
<comment type="caution">
    <text evidence="2">The sequence shown here is derived from an EMBL/GenBank/DDBJ whole genome shotgun (WGS) entry which is preliminary data.</text>
</comment>
<dbReference type="Proteomes" id="UP000572377">
    <property type="component" value="Unassembled WGS sequence"/>
</dbReference>
<feature type="transmembrane region" description="Helical" evidence="1">
    <location>
        <begin position="107"/>
        <end position="126"/>
    </location>
</feature>
<keyword evidence="1" id="KW-0812">Transmembrane</keyword>
<protein>
    <submittedName>
        <fullName evidence="2">Uncharacterized protein</fullName>
    </submittedName>
</protein>
<accession>A0A849L4C5</accession>
<proteinExistence type="predicted"/>
<sequence length="335" mass="36202">MTALDQYVRLEAPGRWRERPDSAWREVLVSFGNASLVISSFSEDPLTHWSLAAVERLEEGPDRVLYAPDRSGDEVLEITDPQMVSAIAEASRMARIRARPAPRQPRLRAAALVALVLVVAGAGITWGPDLMRRQALALVTQEQASLIAEGVRGRLGARACALPEGQRSLRRLVAATMPGAMVEIRAWDAPPLSVLTDDTILLSRRVVEQAGSAEVVAGWITLGALWGVDRTPLSRWIEQLPPLEVARFLLSGDLQRADMNGIAALAREGSGVPDATALAAVAETLATRGIDAAPFLEEAARRWPDRVVSPPAQADSSPVMPRDQNWIALQEICAG</sequence>
<organism evidence="2 3">
    <name type="scientific">Halovulum dunhuangense</name>
    <dbReference type="NCBI Taxonomy" id="1505036"/>
    <lineage>
        <taxon>Bacteria</taxon>
        <taxon>Pseudomonadati</taxon>
        <taxon>Pseudomonadota</taxon>
        <taxon>Alphaproteobacteria</taxon>
        <taxon>Rhodobacterales</taxon>
        <taxon>Paracoccaceae</taxon>
        <taxon>Halovulum</taxon>
    </lineage>
</organism>
<evidence type="ECO:0000256" key="1">
    <source>
        <dbReference type="SAM" id="Phobius"/>
    </source>
</evidence>
<evidence type="ECO:0000313" key="3">
    <source>
        <dbReference type="Proteomes" id="UP000572377"/>
    </source>
</evidence>
<keyword evidence="3" id="KW-1185">Reference proteome</keyword>
<dbReference type="EMBL" id="JABFBC010000002">
    <property type="protein sequence ID" value="NNU81195.1"/>
    <property type="molecule type" value="Genomic_DNA"/>
</dbReference>
<dbReference type="RefSeq" id="WP_171325933.1">
    <property type="nucleotide sequence ID" value="NZ_JABFBC010000002.1"/>
</dbReference>
<dbReference type="AlphaFoldDB" id="A0A849L4C5"/>
<name>A0A849L4C5_9RHOB</name>
<reference evidence="2 3" key="1">
    <citation type="submission" date="2020-05" db="EMBL/GenBank/DDBJ databases">
        <title>Gimesia benthica sp. nov., a novel planctomycete isolated from a deep-sea water sample of the Northwest Indian Ocean.</title>
        <authorList>
            <person name="Wang J."/>
            <person name="Ruan C."/>
            <person name="Song L."/>
            <person name="Zhu Y."/>
            <person name="Li A."/>
            <person name="Zheng X."/>
            <person name="Wang L."/>
            <person name="Lu Z."/>
            <person name="Huang Y."/>
            <person name="Du W."/>
            <person name="Zhou Y."/>
            <person name="Huang L."/>
            <person name="Dai X."/>
        </authorList>
    </citation>
    <scope>NUCLEOTIDE SEQUENCE [LARGE SCALE GENOMIC DNA]</scope>
    <source>
        <strain evidence="2 3">YYQ-30</strain>
    </source>
</reference>
<keyword evidence="1" id="KW-1133">Transmembrane helix</keyword>
<gene>
    <name evidence="2" type="ORF">HMH01_12185</name>
</gene>